<evidence type="ECO:0000313" key="2">
    <source>
        <dbReference type="Proteomes" id="UP000320209"/>
    </source>
</evidence>
<dbReference type="Pfam" id="PF06626">
    <property type="entry name" value="DUF1152"/>
    <property type="match status" value="1"/>
</dbReference>
<organism evidence="1 2">
    <name type="scientific">Nocardioides albertanoniae</name>
    <dbReference type="NCBI Taxonomy" id="1175486"/>
    <lineage>
        <taxon>Bacteria</taxon>
        <taxon>Bacillati</taxon>
        <taxon>Actinomycetota</taxon>
        <taxon>Actinomycetes</taxon>
        <taxon>Propionibacteriales</taxon>
        <taxon>Nocardioidaceae</taxon>
        <taxon>Nocardioides</taxon>
    </lineage>
</organism>
<accession>A0A543ABY6</accession>
<name>A0A543ABY6_9ACTN</name>
<dbReference type="AlphaFoldDB" id="A0A543ABY6"/>
<dbReference type="EMBL" id="VFOV01000001">
    <property type="protein sequence ID" value="TQL70079.1"/>
    <property type="molecule type" value="Genomic_DNA"/>
</dbReference>
<gene>
    <name evidence="1" type="ORF">FB381_4005</name>
</gene>
<reference evidence="1 2" key="1">
    <citation type="submission" date="2019-06" db="EMBL/GenBank/DDBJ databases">
        <title>Sequencing the genomes of 1000 actinobacteria strains.</title>
        <authorList>
            <person name="Klenk H.-P."/>
        </authorList>
    </citation>
    <scope>NUCLEOTIDE SEQUENCE [LARGE SCALE GENOMIC DNA]</scope>
    <source>
        <strain evidence="1 2">DSM 25218</strain>
    </source>
</reference>
<sequence>MLIRRLIGQDPGQPALVTTCAWERLRIDPVPGPRSRGDFVGLRSIAGTRAEVAPTSDTLPAGRSVLPRLAGDIDARLFVHDFAGGAVGLSDQLRYLAEALNADSLIVVDVGGDVVARGDEPGLLSPLADSLTLAASIKTGLPVQVAVLGPGVDGELTADEVTQILASLHAERVGPITPEDVEALRDVLEWHPTEATTLVAASAIGHRGSVDMRRGLDPVPMTDDSSTVWLLDASRIEDFPLAAALAQTQSLPSAEHIMRKIAVDELDYERRRAAGKVAITSSTSPSAVVQASLDLGASFITTRRLLEATNADCPHFEDARVDGLGLWSLPAIAAGAQSASVLPETGNYARSRSSKRSDLGQP</sequence>
<proteinExistence type="predicted"/>
<dbReference type="Proteomes" id="UP000320209">
    <property type="component" value="Unassembled WGS sequence"/>
</dbReference>
<evidence type="ECO:0000313" key="1">
    <source>
        <dbReference type="EMBL" id="TQL70079.1"/>
    </source>
</evidence>
<keyword evidence="2" id="KW-1185">Reference proteome</keyword>
<protein>
    <submittedName>
        <fullName evidence="1">Uncharacterized protein</fullName>
    </submittedName>
</protein>
<comment type="caution">
    <text evidence="1">The sequence shown here is derived from an EMBL/GenBank/DDBJ whole genome shotgun (WGS) entry which is preliminary data.</text>
</comment>
<dbReference type="InterPro" id="IPR010581">
    <property type="entry name" value="DUF1152"/>
</dbReference>